<dbReference type="AlphaFoldDB" id="A0A8J2P8P0"/>
<feature type="non-terminal residue" evidence="2">
    <location>
        <position position="42"/>
    </location>
</feature>
<dbReference type="Proteomes" id="UP000708208">
    <property type="component" value="Unassembled WGS sequence"/>
</dbReference>
<dbReference type="Pfam" id="PF03357">
    <property type="entry name" value="Snf7"/>
    <property type="match status" value="1"/>
</dbReference>
<dbReference type="GO" id="GO:0007034">
    <property type="term" value="P:vacuolar transport"/>
    <property type="evidence" value="ECO:0007669"/>
    <property type="project" value="InterPro"/>
</dbReference>
<evidence type="ECO:0000256" key="1">
    <source>
        <dbReference type="ARBA" id="ARBA00006190"/>
    </source>
</evidence>
<dbReference type="EMBL" id="CAJVCH010285416">
    <property type="protein sequence ID" value="CAG7784902.1"/>
    <property type="molecule type" value="Genomic_DNA"/>
</dbReference>
<dbReference type="OrthoDB" id="5594417at2759"/>
<dbReference type="InterPro" id="IPR005024">
    <property type="entry name" value="Snf7_fam"/>
</dbReference>
<evidence type="ECO:0000313" key="2">
    <source>
        <dbReference type="EMBL" id="CAG7784902.1"/>
    </source>
</evidence>
<sequence>MDMTDEMISDTLDDILTESGDEEEEDQIVNQVLDEIGIDLSG</sequence>
<protein>
    <submittedName>
        <fullName evidence="2">Uncharacterized protein</fullName>
    </submittedName>
</protein>
<proteinExistence type="inferred from homology"/>
<comment type="caution">
    <text evidence="2">The sequence shown here is derived from an EMBL/GenBank/DDBJ whole genome shotgun (WGS) entry which is preliminary data.</text>
</comment>
<gene>
    <name evidence="2" type="ORF">AFUS01_LOCUS23561</name>
</gene>
<accession>A0A8J2P8P0</accession>
<keyword evidence="3" id="KW-1185">Reference proteome</keyword>
<name>A0A8J2P8P0_9HEXA</name>
<comment type="similarity">
    <text evidence="1">Belongs to the SNF7 family.</text>
</comment>
<organism evidence="2 3">
    <name type="scientific">Allacma fusca</name>
    <dbReference type="NCBI Taxonomy" id="39272"/>
    <lineage>
        <taxon>Eukaryota</taxon>
        <taxon>Metazoa</taxon>
        <taxon>Ecdysozoa</taxon>
        <taxon>Arthropoda</taxon>
        <taxon>Hexapoda</taxon>
        <taxon>Collembola</taxon>
        <taxon>Symphypleona</taxon>
        <taxon>Sminthuridae</taxon>
        <taxon>Allacma</taxon>
    </lineage>
</organism>
<reference evidence="2" key="1">
    <citation type="submission" date="2021-06" db="EMBL/GenBank/DDBJ databases">
        <authorList>
            <person name="Hodson N. C."/>
            <person name="Mongue J. A."/>
            <person name="Jaron S. K."/>
        </authorList>
    </citation>
    <scope>NUCLEOTIDE SEQUENCE</scope>
</reference>
<evidence type="ECO:0000313" key="3">
    <source>
        <dbReference type="Proteomes" id="UP000708208"/>
    </source>
</evidence>